<dbReference type="STRING" id="409849.ENSPMGP00000028737"/>
<dbReference type="GO" id="GO:0042058">
    <property type="term" value="P:regulation of epidermal growth factor receptor signaling pathway"/>
    <property type="evidence" value="ECO:0007669"/>
    <property type="project" value="TreeGrafter"/>
</dbReference>
<dbReference type="InterPro" id="IPR040297">
    <property type="entry name" value="MVB12B"/>
</dbReference>
<evidence type="ECO:0000259" key="2">
    <source>
        <dbReference type="PROSITE" id="PS51498"/>
    </source>
</evidence>
<evidence type="ECO:0000313" key="3">
    <source>
        <dbReference type="Ensembl" id="ENSPMGP00000028737.1"/>
    </source>
</evidence>
<keyword evidence="1" id="KW-1133">Transmembrane helix</keyword>
<organism evidence="3 4">
    <name type="scientific">Periophthalmus magnuspinnatus</name>
    <dbReference type="NCBI Taxonomy" id="409849"/>
    <lineage>
        <taxon>Eukaryota</taxon>
        <taxon>Metazoa</taxon>
        <taxon>Chordata</taxon>
        <taxon>Craniata</taxon>
        <taxon>Vertebrata</taxon>
        <taxon>Euteleostomi</taxon>
        <taxon>Actinopterygii</taxon>
        <taxon>Neopterygii</taxon>
        <taxon>Teleostei</taxon>
        <taxon>Neoteleostei</taxon>
        <taxon>Acanthomorphata</taxon>
        <taxon>Gobiaria</taxon>
        <taxon>Gobiiformes</taxon>
        <taxon>Gobioidei</taxon>
        <taxon>Gobiidae</taxon>
        <taxon>Oxudercinae</taxon>
        <taxon>Periophthalmus</taxon>
    </lineage>
</organism>
<keyword evidence="4" id="KW-1185">Reference proteome</keyword>
<dbReference type="InterPro" id="IPR023341">
    <property type="entry name" value="MABP"/>
</dbReference>
<dbReference type="InterPro" id="IPR018798">
    <property type="entry name" value="MVB12A/B"/>
</dbReference>
<dbReference type="PROSITE" id="PS51498">
    <property type="entry name" value="MABP"/>
    <property type="match status" value="1"/>
</dbReference>
<protein>
    <recommendedName>
        <fullName evidence="2">MABP domain-containing protein</fullName>
    </recommendedName>
</protein>
<evidence type="ECO:0000256" key="1">
    <source>
        <dbReference type="SAM" id="Phobius"/>
    </source>
</evidence>
<dbReference type="PANTHER" id="PTHR31547">
    <property type="entry name" value="MULTIVESICULAR BODY SUBUNIT 12B"/>
    <property type="match status" value="1"/>
</dbReference>
<feature type="domain" description="MABP" evidence="2">
    <location>
        <begin position="14"/>
        <end position="104"/>
    </location>
</feature>
<evidence type="ECO:0000313" key="4">
    <source>
        <dbReference type="Proteomes" id="UP000261520"/>
    </source>
</evidence>
<dbReference type="Proteomes" id="UP000261520">
    <property type="component" value="Unplaced"/>
</dbReference>
<dbReference type="Gene3D" id="2.100.10.50">
    <property type="match status" value="1"/>
</dbReference>
<name>A0A3B4BJP8_9GOBI</name>
<feature type="transmembrane region" description="Helical" evidence="1">
    <location>
        <begin position="81"/>
        <end position="99"/>
    </location>
</feature>
<dbReference type="GO" id="GO:0046755">
    <property type="term" value="P:viral budding"/>
    <property type="evidence" value="ECO:0007669"/>
    <property type="project" value="TreeGrafter"/>
</dbReference>
<reference evidence="3" key="2">
    <citation type="submission" date="2025-09" db="UniProtKB">
        <authorList>
            <consortium name="Ensembl"/>
        </authorList>
    </citation>
    <scope>IDENTIFICATION</scope>
</reference>
<dbReference type="Pfam" id="PF10240">
    <property type="entry name" value="DUF2464"/>
    <property type="match status" value="1"/>
</dbReference>
<reference evidence="3" key="1">
    <citation type="submission" date="2025-08" db="UniProtKB">
        <authorList>
            <consortium name="Ensembl"/>
        </authorList>
    </citation>
    <scope>IDENTIFICATION</scope>
</reference>
<dbReference type="GO" id="GO:0019075">
    <property type="term" value="P:virus maturation"/>
    <property type="evidence" value="ECO:0007669"/>
    <property type="project" value="TreeGrafter"/>
</dbReference>
<keyword evidence="1" id="KW-0812">Transmembrane</keyword>
<proteinExistence type="predicted"/>
<dbReference type="Ensembl" id="ENSPMGT00000030594.1">
    <property type="protein sequence ID" value="ENSPMGP00000028737.1"/>
    <property type="gene ID" value="ENSPMGG00000023133.1"/>
</dbReference>
<accession>A0A3B4BJP8</accession>
<dbReference type="PANTHER" id="PTHR31547:SF1">
    <property type="entry name" value="MULTIVESICULAR BODY SUBUNIT 12B"/>
    <property type="match status" value="1"/>
</dbReference>
<dbReference type="GO" id="GO:0000813">
    <property type="term" value="C:ESCRT I complex"/>
    <property type="evidence" value="ECO:0007669"/>
    <property type="project" value="InterPro"/>
</dbReference>
<keyword evidence="1" id="KW-0472">Membrane</keyword>
<dbReference type="AlphaFoldDB" id="A0A3B4BJP8"/>
<dbReference type="GO" id="GO:0005770">
    <property type="term" value="C:late endosome"/>
    <property type="evidence" value="ECO:0007669"/>
    <property type="project" value="TreeGrafter"/>
</dbReference>
<sequence length="104" mass="11221">MPDVVLCSDSQLPAEPISAVGIVASPSKAPDGYSVVAQTTDGSDADLWKDGLFKSKVTRYLCFTRNPVIAVESNLSDVSSHAWLVPLAAATVYYCNLLWPKMKM</sequence>